<feature type="region of interest" description="Disordered" evidence="2">
    <location>
        <begin position="1411"/>
        <end position="1431"/>
    </location>
</feature>
<feature type="region of interest" description="Disordered" evidence="2">
    <location>
        <begin position="2085"/>
        <end position="2156"/>
    </location>
</feature>
<feature type="compositionally biased region" description="Basic and acidic residues" evidence="2">
    <location>
        <begin position="1485"/>
        <end position="1506"/>
    </location>
</feature>
<feature type="region of interest" description="Disordered" evidence="2">
    <location>
        <begin position="120"/>
        <end position="256"/>
    </location>
</feature>
<evidence type="ECO:0000313" key="4">
    <source>
        <dbReference type="EnsemblMetazoa" id="AALFPA23_018688.P27421"/>
    </source>
</evidence>
<feature type="compositionally biased region" description="Basic and acidic residues" evidence="2">
    <location>
        <begin position="1120"/>
        <end position="1157"/>
    </location>
</feature>
<feature type="region of interest" description="Disordered" evidence="2">
    <location>
        <begin position="2372"/>
        <end position="2394"/>
    </location>
</feature>
<feature type="compositionally biased region" description="Polar residues" evidence="2">
    <location>
        <begin position="2108"/>
        <end position="2124"/>
    </location>
</feature>
<feature type="compositionally biased region" description="Basic and acidic residues" evidence="2">
    <location>
        <begin position="2809"/>
        <end position="2821"/>
    </location>
</feature>
<keyword evidence="5" id="KW-1185">Reference proteome</keyword>
<feature type="compositionally biased region" description="Basic and acidic residues" evidence="2">
    <location>
        <begin position="2732"/>
        <end position="2745"/>
    </location>
</feature>
<proteinExistence type="predicted"/>
<feature type="compositionally biased region" description="Acidic residues" evidence="2">
    <location>
        <begin position="890"/>
        <end position="899"/>
    </location>
</feature>
<feature type="region of interest" description="Disordered" evidence="2">
    <location>
        <begin position="1677"/>
        <end position="1700"/>
    </location>
</feature>
<feature type="compositionally biased region" description="Polar residues" evidence="2">
    <location>
        <begin position="1525"/>
        <end position="1537"/>
    </location>
</feature>
<feature type="compositionally biased region" description="Polar residues" evidence="2">
    <location>
        <begin position="270"/>
        <end position="280"/>
    </location>
</feature>
<dbReference type="PANTHER" id="PTHR34859">
    <property type="entry name" value="UNNAMED PRODUCT"/>
    <property type="match status" value="1"/>
</dbReference>
<feature type="compositionally biased region" description="Basic and acidic residues" evidence="2">
    <location>
        <begin position="852"/>
        <end position="876"/>
    </location>
</feature>
<feature type="compositionally biased region" description="Basic and acidic residues" evidence="2">
    <location>
        <begin position="615"/>
        <end position="624"/>
    </location>
</feature>
<feature type="coiled-coil region" evidence="1">
    <location>
        <begin position="2467"/>
        <end position="2652"/>
    </location>
</feature>
<feature type="transmembrane region" description="Helical" evidence="3">
    <location>
        <begin position="2873"/>
        <end position="2892"/>
    </location>
</feature>
<feature type="region of interest" description="Disordered" evidence="2">
    <location>
        <begin position="1086"/>
        <end position="1168"/>
    </location>
</feature>
<feature type="region of interest" description="Disordered" evidence="2">
    <location>
        <begin position="709"/>
        <end position="1009"/>
    </location>
</feature>
<keyword evidence="3" id="KW-1133">Transmembrane helix</keyword>
<feature type="compositionally biased region" description="Basic residues" evidence="2">
    <location>
        <begin position="2798"/>
        <end position="2808"/>
    </location>
</feature>
<feature type="compositionally biased region" description="Polar residues" evidence="2">
    <location>
        <begin position="2147"/>
        <end position="2156"/>
    </location>
</feature>
<feature type="region of interest" description="Disordered" evidence="2">
    <location>
        <begin position="1893"/>
        <end position="1998"/>
    </location>
</feature>
<feature type="compositionally biased region" description="Basic and acidic residues" evidence="2">
    <location>
        <begin position="332"/>
        <end position="373"/>
    </location>
</feature>
<dbReference type="PANTHER" id="PTHR34859:SF2">
    <property type="entry name" value="LYSM DOMAIN-CONTAINING PROTEIN"/>
    <property type="match status" value="1"/>
</dbReference>
<feature type="compositionally biased region" description="Basic and acidic residues" evidence="2">
    <location>
        <begin position="282"/>
        <end position="313"/>
    </location>
</feature>
<feature type="region of interest" description="Disordered" evidence="2">
    <location>
        <begin position="2185"/>
        <end position="2221"/>
    </location>
</feature>
<feature type="region of interest" description="Disordered" evidence="2">
    <location>
        <begin position="1461"/>
        <end position="1543"/>
    </location>
</feature>
<keyword evidence="1" id="KW-0175">Coiled coil</keyword>
<evidence type="ECO:0000256" key="1">
    <source>
        <dbReference type="SAM" id="Coils"/>
    </source>
</evidence>
<feature type="region of interest" description="Disordered" evidence="2">
    <location>
        <begin position="2694"/>
        <end position="2761"/>
    </location>
</feature>
<feature type="compositionally biased region" description="Basic and acidic residues" evidence="2">
    <location>
        <begin position="2205"/>
        <end position="2221"/>
    </location>
</feature>
<dbReference type="GeneID" id="109414220"/>
<feature type="region of interest" description="Disordered" evidence="2">
    <location>
        <begin position="2029"/>
        <end position="2059"/>
    </location>
</feature>
<feature type="compositionally biased region" description="Basic and acidic residues" evidence="2">
    <location>
        <begin position="779"/>
        <end position="803"/>
    </location>
</feature>
<organism evidence="4 5">
    <name type="scientific">Aedes albopictus</name>
    <name type="common">Asian tiger mosquito</name>
    <name type="synonym">Stegomyia albopicta</name>
    <dbReference type="NCBI Taxonomy" id="7160"/>
    <lineage>
        <taxon>Eukaryota</taxon>
        <taxon>Metazoa</taxon>
        <taxon>Ecdysozoa</taxon>
        <taxon>Arthropoda</taxon>
        <taxon>Hexapoda</taxon>
        <taxon>Insecta</taxon>
        <taxon>Pterygota</taxon>
        <taxon>Neoptera</taxon>
        <taxon>Endopterygota</taxon>
        <taxon>Diptera</taxon>
        <taxon>Nematocera</taxon>
        <taxon>Culicoidea</taxon>
        <taxon>Culicidae</taxon>
        <taxon>Culicinae</taxon>
        <taxon>Aedini</taxon>
        <taxon>Aedes</taxon>
        <taxon>Stegomyia</taxon>
    </lineage>
</organism>
<feature type="compositionally biased region" description="Basic and acidic residues" evidence="2">
    <location>
        <begin position="1745"/>
        <end position="1765"/>
    </location>
</feature>
<reference evidence="4" key="2">
    <citation type="submission" date="2025-05" db="UniProtKB">
        <authorList>
            <consortium name="EnsemblMetazoa"/>
        </authorList>
    </citation>
    <scope>IDENTIFICATION</scope>
    <source>
        <strain evidence="4">Foshan</strain>
    </source>
</reference>
<feature type="region of interest" description="Disordered" evidence="2">
    <location>
        <begin position="1204"/>
        <end position="1243"/>
    </location>
</feature>
<feature type="compositionally biased region" description="Basic and acidic residues" evidence="2">
    <location>
        <begin position="1936"/>
        <end position="1957"/>
    </location>
</feature>
<feature type="region of interest" description="Disordered" evidence="2">
    <location>
        <begin position="2410"/>
        <end position="2442"/>
    </location>
</feature>
<evidence type="ECO:0000256" key="3">
    <source>
        <dbReference type="SAM" id="Phobius"/>
    </source>
</evidence>
<keyword evidence="3" id="KW-0812">Transmembrane</keyword>
<feature type="compositionally biased region" description="Basic and acidic residues" evidence="2">
    <location>
        <begin position="1464"/>
        <end position="1475"/>
    </location>
</feature>
<dbReference type="EnsemblMetazoa" id="AALFPA23_018688.R27421">
    <property type="protein sequence ID" value="AALFPA23_018688.P27421"/>
    <property type="gene ID" value="AALFPA23_018688"/>
</dbReference>
<feature type="compositionally biased region" description="Basic and acidic residues" evidence="2">
    <location>
        <begin position="1908"/>
        <end position="1921"/>
    </location>
</feature>
<feature type="compositionally biased region" description="Polar residues" evidence="2">
    <location>
        <begin position="138"/>
        <end position="155"/>
    </location>
</feature>
<feature type="compositionally biased region" description="Polar residues" evidence="2">
    <location>
        <begin position="1766"/>
        <end position="1777"/>
    </location>
</feature>
<protein>
    <submittedName>
        <fullName evidence="4">Uncharacterized protein</fullName>
    </submittedName>
</protein>
<feature type="region of interest" description="Disordered" evidence="2">
    <location>
        <begin position="1745"/>
        <end position="1788"/>
    </location>
</feature>
<feature type="compositionally biased region" description="Basic and acidic residues" evidence="2">
    <location>
        <begin position="721"/>
        <end position="732"/>
    </location>
</feature>
<evidence type="ECO:0000256" key="2">
    <source>
        <dbReference type="SAM" id="MobiDB-lite"/>
    </source>
</evidence>
<feature type="compositionally biased region" description="Basic and acidic residues" evidence="2">
    <location>
        <begin position="227"/>
        <end position="256"/>
    </location>
</feature>
<feature type="region of interest" description="Disordered" evidence="2">
    <location>
        <begin position="1567"/>
        <end position="1633"/>
    </location>
</feature>
<feature type="region of interest" description="Disordered" evidence="2">
    <location>
        <begin position="269"/>
        <end position="554"/>
    </location>
</feature>
<feature type="region of interest" description="Disordered" evidence="2">
    <location>
        <begin position="607"/>
        <end position="664"/>
    </location>
</feature>
<accession>A0ABM1ZHY1</accession>
<reference evidence="5" key="1">
    <citation type="journal article" date="2015" name="Proc. Natl. Acad. Sci. U.S.A.">
        <title>Genome sequence of the Asian Tiger mosquito, Aedes albopictus, reveals insights into its biology, genetics, and evolution.</title>
        <authorList>
            <person name="Chen X.G."/>
            <person name="Jiang X."/>
            <person name="Gu J."/>
            <person name="Xu M."/>
            <person name="Wu Y."/>
            <person name="Deng Y."/>
            <person name="Zhang C."/>
            <person name="Bonizzoni M."/>
            <person name="Dermauw W."/>
            <person name="Vontas J."/>
            <person name="Armbruster P."/>
            <person name="Huang X."/>
            <person name="Yang Y."/>
            <person name="Zhang H."/>
            <person name="He W."/>
            <person name="Peng H."/>
            <person name="Liu Y."/>
            <person name="Wu K."/>
            <person name="Chen J."/>
            <person name="Lirakis M."/>
            <person name="Topalis P."/>
            <person name="Van Leeuwen T."/>
            <person name="Hall A.B."/>
            <person name="Jiang X."/>
            <person name="Thorpe C."/>
            <person name="Mueller R.L."/>
            <person name="Sun C."/>
            <person name="Waterhouse R.M."/>
            <person name="Yan G."/>
            <person name="Tu Z.J."/>
            <person name="Fang X."/>
            <person name="James A.A."/>
        </authorList>
    </citation>
    <scope>NUCLEOTIDE SEQUENCE [LARGE SCALE GENOMIC DNA]</scope>
    <source>
        <strain evidence="5">Foshan</strain>
    </source>
</reference>
<feature type="region of interest" description="Disordered" evidence="2">
    <location>
        <begin position="2777"/>
        <end position="2840"/>
    </location>
</feature>
<feature type="compositionally biased region" description="Acidic residues" evidence="2">
    <location>
        <begin position="180"/>
        <end position="226"/>
    </location>
</feature>
<feature type="compositionally biased region" description="Basic and acidic residues" evidence="2">
    <location>
        <begin position="942"/>
        <end position="953"/>
    </location>
</feature>
<dbReference type="RefSeq" id="XP_062708056.1">
    <property type="nucleotide sequence ID" value="XM_062852072.1"/>
</dbReference>
<feature type="region of interest" description="Disordered" evidence="2">
    <location>
        <begin position="1256"/>
        <end position="1283"/>
    </location>
</feature>
<evidence type="ECO:0000313" key="5">
    <source>
        <dbReference type="Proteomes" id="UP000069940"/>
    </source>
</evidence>
<dbReference type="Proteomes" id="UP000069940">
    <property type="component" value="Unassembled WGS sequence"/>
</dbReference>
<feature type="compositionally biased region" description="Basic and acidic residues" evidence="2">
    <location>
        <begin position="644"/>
        <end position="655"/>
    </location>
</feature>
<feature type="compositionally biased region" description="Polar residues" evidence="2">
    <location>
        <begin position="1571"/>
        <end position="1580"/>
    </location>
</feature>
<feature type="compositionally biased region" description="Polar residues" evidence="2">
    <location>
        <begin position="2721"/>
        <end position="2731"/>
    </location>
</feature>
<feature type="compositionally biased region" description="Polar residues" evidence="2">
    <location>
        <begin position="900"/>
        <end position="910"/>
    </location>
</feature>
<feature type="compositionally biased region" description="Basic and acidic residues" evidence="2">
    <location>
        <begin position="390"/>
        <end position="422"/>
    </location>
</feature>
<keyword evidence="3" id="KW-0472">Membrane</keyword>
<feature type="compositionally biased region" description="Basic and acidic residues" evidence="2">
    <location>
        <begin position="430"/>
        <end position="547"/>
    </location>
</feature>
<feature type="compositionally biased region" description="Basic and acidic residues" evidence="2">
    <location>
        <begin position="158"/>
        <end position="179"/>
    </location>
</feature>
<sequence>MVRLNDHRHVSSKVVTVKFCSSSEVIKPSAEGLPRNGEESVHHRHHDSVQGANHYQFVGDKLYRLVRHALLPAFIARPKKTNKHVPELRVLNHAAGVHRSSIMSLRNVGEPERTVLEQQRLGGVSQISADPQKRTIAQDENGNLKNTVQTESPALQQKKPDREENVFGQKEKAVGVSKDDSEEEEEEAEEEVEEEVEEEEEEELDDEEEEEEEMEEDEDEAEEMEVTENKADAQENKEVVEEKEKTKAVSKKESESVLLKTLEEPAKASFQKNAMEQNLTVMEEKNKADDGKKKVEAHEEKKKLEADMRKEPEPVLLNVVQIPAKISCQTSEMKDDERDERKEKKKAEVSENKKETEGENEKTKEDTKKKSEPEASSTLQESAKMLCQKTEMEEQKEEKETRKIDPDNEEKPKVEIKKELVQEHQQVLQEARKNDADNEQKKVATKGEKEKPKVETKKELVPEHQKVLQEASKNDADNEQKKTIPKDEKEKPKVETKKELIPEHQKVLQKARKNDADNAQKKTTPEDEEEKSKVETKKEMVPEHQKVLQETVPVPCQTMETAKVSDTNIKPASIDIQYEDKKSFQIELPKEENAAESLNHDPIQADIAEQAPAETHAKETESTVEKLPTTPSEVIEEFPSATSHADDDKVEHPEKPAVPPQTYLWEEVKKSKEQVSDGGYPWTHLYKDPLGPDDEPEVIVRYTHSPVNRRRKVEEQLIDGNSREEKKAKTENGYEANEPIETDQPTQEVSISPDAAAAVAVEASNGEPHSPRRSRTRATSHEPHSLKDEVKAQAKQFLDEHPSIRSFSNSLTRKGRRTRAFVSRSLERAKSMADRQIDKAKVQMNTLRRRKAASEPPRDLPDHKILMLRESPRFGNREIPSYVVRQPSDEAMDTSDAETMENTSPETTTVVPDEIIELPQQPTPEPVKPQRVEKMEVEEERYEIIEPPKDETTKPIVAEIKPQTPEPPTEIISEQIKPQPPPKAPRKKKEHHYEDIDDYVPPKEEPKDTKFVVDSKLQRQHEIDGFDPIIGEMLGNDKIKISLQLQDEKIANDMLSRKKRLDEILQHSSEDEKEKDKIPCLGLLAPISSIDSTSSDEDARRTRLSALAEESDTGSIDNTVFKKQESSKEAELPAVDESHKELELTPAEEKKAMEERNNQLAASESMAEEKIVEKQLELTPAEEHMLFEANLKAQITPIEEKVLNTEPLVEKEPPSTEDSKPVQDERWSKMSDHEYEPIGEPVDDKIAEQKPSAAKGILALPTDDQKRKLSTSSLRVPLDDGDTISMEELQKDIEDRYFNRPSEEQVTMEIPEPVEAAAQEKTSKVKLAMARAQESGKKAMARAQESSKNAMVKAQEGSKSLHQKLRKQTDKFKTKMTNINIKKDKDVAPLASPEIVTTPEIEKLDFTIAEPKAEQETGETEPTQAASEEVTEQAEIEEATAENGAAKKKFRGADFSKIKMPKLHKPDFKRPEFTKISKPKMPKLKRPEMPKFLTEKPDFSKLKMPEKIGTLKIQRSKSMKEPVLSSATSAASPSDIETPSALDGADTKKKINYTDFSTYPRLLDKFKRQKSVPSNASVRASTPPPLEFTKAGKTSRTKGTGFVSRWAEKSSEDAGSTRFFTGSELGEREGSVEKRMRQRLERAEFEEPELAVTAEQKQLEEYDKENREIHLLSAARHDEFMKRKPPMERQESDLASEEEKQFWASSLGQKIRQNIDMNSNDFDFLDEEDRLRTARESEALGLSAHDRARFLGEPTGEHSEKDYDMRSTTPYSNKECQSSGSSGIRRRKGVIEEIDDDEFFLRQKGISKDNIQMGEYISSAIKEGLSTPKNALAEMGRYDAYYDDEADASERMSMEYRAEHGAGGRYYQPSVESDDVSNKQSFTDEFRKQADFFKTFPPDRPMRKHKKSYTDEHFDDDHQKVPYDSYEQEEEQDVEFYGRDRKYGSEQPEIRTEKEERFMDEESVGNGFTLTGTAIPPTPPRRRKKRFRDVTPSELTPFGNGLTSKPIYNSFTLGPETHVFNADVPLAQEESFTTPIPTPRRSRSRSQLSKFMDDDRTSRGAESYIFGAEDNALVKLAIDMSESNGYATVRKEPPPRPPAPIRRRKSTRSLGDQRQFSTLPNFHSVSPARPSRNYSTISPNRPPRGRSISSLNESASKLPSISKDDITQYEDIEAVDNQVKLHETLQSGEVVKKMKDRPLPPPPRPPRDTRKPRRFDHDDRFDFDGGAERITTLDTMEPRVIEEVEIAIQTDPVSEDFELDIEVSETISKPGKTLQEILKEEQQAEIDRARQLAEASNLMRDIQKFRDSTSSLSLHGSRPETPSAMTFERRVSAPSTSQMMPSLSSENLTEQDLANIDDDKFIAELVKKYVSEEKVTDNSKKPHKPTEEPKATVETIEPEKLREIESMIVNEDMQREDIQTVQSRPSAPPRRRSLVSSTQDIPTSIEIPQNVIEEIVERIRTNEQQHIAELEHLHQQQLDDLRKQQEEQRLLQEQKLEEQQKMLLEQQNQQLHETQQLKEQILLQQEQQMALLQQQQQQQQQLLLAQQQQQILLQQQEKERELQREKERELLREREIELEKARERERELHHARELELQRARDLEQQRAKELEHQRLRELELQRTMELEHQRLRELEQQRIQEAEIQRAREAELQRARDAELQRARETEIQRIRETEMLRAQEAELLKLKEMERKMRESQVRETTANQSEPAEAAVEEKSEVTDSVAQTSEVSESVRETATSEEKPAAEAIPVRPPPPRISPQIHAQFPYQEYLPYSLPPQPFYPTRNLSDDEAAYPQAPHRRRRHHRSRRESTSEEEIPREPRKQRHGTRSPEPSIPALGSQLIRACGTSIRETGDELMTILRASSKDENKRDLHIALIILIVIVAGLMALGMSGEQSVHHHHWDYFNPPGNSGR</sequence>
<feature type="region of interest" description="Disordered" evidence="2">
    <location>
        <begin position="1331"/>
        <end position="1377"/>
    </location>
</feature>
<feature type="compositionally biased region" description="Basic and acidic residues" evidence="2">
    <location>
        <begin position="825"/>
        <end position="841"/>
    </location>
</feature>
<feature type="compositionally biased region" description="Basic and acidic residues" evidence="2">
    <location>
        <begin position="1000"/>
        <end position="1009"/>
    </location>
</feature>
<name>A0ABM1ZHY1_AEDAL</name>